<sequence>MQGHDSRWTRRQFLAVAGISTGLTVLGGCAPFPETSPPSVTPKPSGRVQEYTLDAKEDSITINGKPVKTWIYSAGALSLPQLRVREGDTLRVKLTNKLPQDTTIHWHGLTLDNKMDGVPDLTQSPVARNQTFTYEFTAPFSGTYYYSSFVGTQADRFLYGPLIIDPANEQRNFDYEFIIMLDDWIDGVAGSPDDALKKLQSGGITTTSAVKGESAPDLNYPLYLINGTSAETPYEMTIKNNSRLLLRFINAAASTIFHVALQGHRMQVTHADGHEIAPVEVDALRIGMGERYDTIVTANHPGVWQLAARVEGTQKTMTRALLRYQGEKAKAPPADALPAELSRQTLQYSMLKAGPGVAVMPNRQPDTVTQIQLNGDPKKYTWTINGERYPNVTPISVAKGNLIRFEIQNQSPLPQPMHLHGQLFQLDNGTGHGPLKDTVLIDPGQKLAILWTASNPGQWAFHSNNVYHRASGMLGVVKVE</sequence>
<evidence type="ECO:0000256" key="1">
    <source>
        <dbReference type="ARBA" id="ARBA00022723"/>
    </source>
</evidence>
<evidence type="ECO:0000256" key="3">
    <source>
        <dbReference type="ARBA" id="ARBA00023008"/>
    </source>
</evidence>
<evidence type="ECO:0000256" key="2">
    <source>
        <dbReference type="ARBA" id="ARBA00023002"/>
    </source>
</evidence>
<dbReference type="GO" id="GO:0016491">
    <property type="term" value="F:oxidoreductase activity"/>
    <property type="evidence" value="ECO:0007669"/>
    <property type="project" value="UniProtKB-KW"/>
</dbReference>
<name>A0A326UA96_THEHA</name>
<feature type="domain" description="Plastocyanin-like" evidence="4">
    <location>
        <begin position="178"/>
        <end position="326"/>
    </location>
</feature>
<protein>
    <submittedName>
        <fullName evidence="7">FtsP/CotA-like multicopper oxidase with cupredoxin domain</fullName>
    </submittedName>
</protein>
<dbReference type="PROSITE" id="PS00079">
    <property type="entry name" value="MULTICOPPER_OXIDASE1"/>
    <property type="match status" value="1"/>
</dbReference>
<dbReference type="GO" id="GO:0005507">
    <property type="term" value="F:copper ion binding"/>
    <property type="evidence" value="ECO:0007669"/>
    <property type="project" value="InterPro"/>
</dbReference>
<gene>
    <name evidence="7" type="ORF">EI42_02718</name>
</gene>
<comment type="caution">
    <text evidence="7">The sequence shown here is derived from an EMBL/GenBank/DDBJ whole genome shotgun (WGS) entry which is preliminary data.</text>
</comment>
<dbReference type="AlphaFoldDB" id="A0A326UA96"/>
<dbReference type="Gene3D" id="2.60.40.420">
    <property type="entry name" value="Cupredoxins - blue copper proteins"/>
    <property type="match status" value="3"/>
</dbReference>
<dbReference type="InterPro" id="IPR045087">
    <property type="entry name" value="Cu-oxidase_fam"/>
</dbReference>
<dbReference type="InterPro" id="IPR033138">
    <property type="entry name" value="Cu_oxidase_CS"/>
</dbReference>
<keyword evidence="3" id="KW-0186">Copper</keyword>
<feature type="domain" description="Plastocyanin-like" evidence="5">
    <location>
        <begin position="363"/>
        <end position="479"/>
    </location>
</feature>
<dbReference type="InterPro" id="IPR006311">
    <property type="entry name" value="TAT_signal"/>
</dbReference>
<dbReference type="SUPFAM" id="SSF49503">
    <property type="entry name" value="Cupredoxins"/>
    <property type="match status" value="3"/>
</dbReference>
<dbReference type="InterPro" id="IPR011706">
    <property type="entry name" value="Cu-oxidase_C"/>
</dbReference>
<feature type="domain" description="Plastocyanin-like" evidence="6">
    <location>
        <begin position="56"/>
        <end position="168"/>
    </location>
</feature>
<dbReference type="CDD" id="cd13896">
    <property type="entry name" value="CuRO_3_CopA"/>
    <property type="match status" value="1"/>
</dbReference>
<dbReference type="Pfam" id="PF07732">
    <property type="entry name" value="Cu-oxidase_3"/>
    <property type="match status" value="1"/>
</dbReference>
<dbReference type="PANTHER" id="PTHR11709:SF394">
    <property type="entry name" value="FI03373P-RELATED"/>
    <property type="match status" value="1"/>
</dbReference>
<dbReference type="InterPro" id="IPR034279">
    <property type="entry name" value="CuRO_3_CopA"/>
</dbReference>
<evidence type="ECO:0000259" key="4">
    <source>
        <dbReference type="Pfam" id="PF00394"/>
    </source>
</evidence>
<evidence type="ECO:0000313" key="7">
    <source>
        <dbReference type="EMBL" id="PZW29424.1"/>
    </source>
</evidence>
<proteinExistence type="predicted"/>
<dbReference type="Pfam" id="PF07731">
    <property type="entry name" value="Cu-oxidase_2"/>
    <property type="match status" value="1"/>
</dbReference>
<dbReference type="PROSITE" id="PS51318">
    <property type="entry name" value="TAT"/>
    <property type="match status" value="1"/>
</dbReference>
<dbReference type="RefSeq" id="WP_170142601.1">
    <property type="nucleotide sequence ID" value="NZ_BIFX01000001.1"/>
</dbReference>
<dbReference type="Pfam" id="PF00394">
    <property type="entry name" value="Cu-oxidase"/>
    <property type="match status" value="1"/>
</dbReference>
<dbReference type="InterPro" id="IPR011707">
    <property type="entry name" value="Cu-oxidase-like_N"/>
</dbReference>
<organism evidence="7 8">
    <name type="scientific">Thermosporothrix hazakensis</name>
    <dbReference type="NCBI Taxonomy" id="644383"/>
    <lineage>
        <taxon>Bacteria</taxon>
        <taxon>Bacillati</taxon>
        <taxon>Chloroflexota</taxon>
        <taxon>Ktedonobacteria</taxon>
        <taxon>Ktedonobacterales</taxon>
        <taxon>Thermosporotrichaceae</taxon>
        <taxon>Thermosporothrix</taxon>
    </lineage>
</organism>
<accession>A0A326UA96</accession>
<evidence type="ECO:0000259" key="6">
    <source>
        <dbReference type="Pfam" id="PF07732"/>
    </source>
</evidence>
<keyword evidence="8" id="KW-1185">Reference proteome</keyword>
<evidence type="ECO:0000259" key="5">
    <source>
        <dbReference type="Pfam" id="PF07731"/>
    </source>
</evidence>
<dbReference type="PROSITE" id="PS51257">
    <property type="entry name" value="PROKAR_LIPOPROTEIN"/>
    <property type="match status" value="1"/>
</dbReference>
<keyword evidence="1" id="KW-0479">Metal-binding</keyword>
<dbReference type="InterPro" id="IPR008972">
    <property type="entry name" value="Cupredoxin"/>
</dbReference>
<dbReference type="PANTHER" id="PTHR11709">
    <property type="entry name" value="MULTI-COPPER OXIDASE"/>
    <property type="match status" value="1"/>
</dbReference>
<reference evidence="7 8" key="1">
    <citation type="submission" date="2018-06" db="EMBL/GenBank/DDBJ databases">
        <title>Genomic Encyclopedia of Archaeal and Bacterial Type Strains, Phase II (KMG-II): from individual species to whole genera.</title>
        <authorList>
            <person name="Goeker M."/>
        </authorList>
    </citation>
    <scope>NUCLEOTIDE SEQUENCE [LARGE SCALE GENOMIC DNA]</scope>
    <source>
        <strain evidence="7 8">ATCC BAA-1881</strain>
    </source>
</reference>
<dbReference type="InterPro" id="IPR001117">
    <property type="entry name" value="Cu-oxidase_2nd"/>
</dbReference>
<dbReference type="EMBL" id="QKUF01000008">
    <property type="protein sequence ID" value="PZW29424.1"/>
    <property type="molecule type" value="Genomic_DNA"/>
</dbReference>
<evidence type="ECO:0000313" key="8">
    <source>
        <dbReference type="Proteomes" id="UP000248806"/>
    </source>
</evidence>
<keyword evidence="2" id="KW-0560">Oxidoreductase</keyword>
<dbReference type="Proteomes" id="UP000248806">
    <property type="component" value="Unassembled WGS sequence"/>
</dbReference>